<accession>K6YU23</accession>
<dbReference type="RefSeq" id="WP_006009058.1">
    <property type="nucleotide sequence ID" value="NZ_AUAV01000012.1"/>
</dbReference>
<sequence length="142" mass="16764">MNDAFELSIDEKIALTKWHDALDFYAHDWDKTFDYRGTYYTQEFWYLLVDCAIHYWRGEPLTVGNACERMKAGSKRTRDERIKKAEIDGLLERHKHTCDRRETFLIPSNKLQQKIHGHLLRTLQNTIIALSEINVSALPPQK</sequence>
<dbReference type="EMBL" id="BAEQ01000013">
    <property type="protein sequence ID" value="GAC27456.1"/>
    <property type="molecule type" value="Genomic_DNA"/>
</dbReference>
<gene>
    <name evidence="1" type="ORF">GPAL_0576</name>
</gene>
<name>K6YU23_9ALTE</name>
<protein>
    <submittedName>
        <fullName evidence="1">Uncharacterized protein</fullName>
    </submittedName>
</protein>
<keyword evidence="2" id="KW-1185">Reference proteome</keyword>
<reference evidence="2" key="1">
    <citation type="journal article" date="2014" name="Environ. Microbiol.">
        <title>Comparative genomics of the marine bacterial genus Glaciecola reveals the high degree of genomic diversity and genomic characteristic for cold adaptation.</title>
        <authorList>
            <person name="Qin Q.L."/>
            <person name="Xie B.B."/>
            <person name="Yu Y."/>
            <person name="Shu Y.L."/>
            <person name="Rong J.C."/>
            <person name="Zhang Y.J."/>
            <person name="Zhao D.L."/>
            <person name="Chen X.L."/>
            <person name="Zhang X.Y."/>
            <person name="Chen B."/>
            <person name="Zhou B.C."/>
            <person name="Zhang Y.Z."/>
        </authorList>
    </citation>
    <scope>NUCLEOTIDE SEQUENCE [LARGE SCALE GENOMIC DNA]</scope>
    <source>
        <strain evidence="2">ACAM 615</strain>
    </source>
</reference>
<organism evidence="1 2">
    <name type="scientific">Brumicola pallidula DSM 14239 = ACAM 615</name>
    <dbReference type="NCBI Taxonomy" id="1121922"/>
    <lineage>
        <taxon>Bacteria</taxon>
        <taxon>Pseudomonadati</taxon>
        <taxon>Pseudomonadota</taxon>
        <taxon>Gammaproteobacteria</taxon>
        <taxon>Alteromonadales</taxon>
        <taxon>Alteromonadaceae</taxon>
        <taxon>Brumicola</taxon>
    </lineage>
</organism>
<evidence type="ECO:0000313" key="2">
    <source>
        <dbReference type="Proteomes" id="UP000006251"/>
    </source>
</evidence>
<comment type="caution">
    <text evidence="1">The sequence shown here is derived from an EMBL/GenBank/DDBJ whole genome shotgun (WGS) entry which is preliminary data.</text>
</comment>
<dbReference type="Proteomes" id="UP000006251">
    <property type="component" value="Unassembled WGS sequence"/>
</dbReference>
<evidence type="ECO:0000313" key="1">
    <source>
        <dbReference type="EMBL" id="GAC27456.1"/>
    </source>
</evidence>
<dbReference type="AlphaFoldDB" id="K6YU23"/>
<proteinExistence type="predicted"/>